<comment type="caution">
    <text evidence="8">The sequence shown here is derived from an EMBL/GenBank/DDBJ whole genome shotgun (WGS) entry which is preliminary data.</text>
</comment>
<dbReference type="STRING" id="419475.A8A54_00530"/>
<dbReference type="PANTHER" id="PTHR42987:SF6">
    <property type="entry name" value="PROTEINASE IV"/>
    <property type="match status" value="1"/>
</dbReference>
<keyword evidence="5" id="KW-0472">Membrane</keyword>
<evidence type="ECO:0000313" key="7">
    <source>
        <dbReference type="EMBL" id="NNV21256.1"/>
    </source>
</evidence>
<dbReference type="Pfam" id="PF01343">
    <property type="entry name" value="Peptidase_S49"/>
    <property type="match status" value="1"/>
</dbReference>
<reference evidence="7 10" key="2">
    <citation type="submission" date="2018-11" db="EMBL/GenBank/DDBJ databases">
        <title>Genome sequencing and analysis.</title>
        <authorList>
            <person name="Huang Y.-T."/>
        </authorList>
    </citation>
    <scope>NUCLEOTIDE SEQUENCE [LARGE SCALE GENOMIC DNA]</scope>
    <source>
        <strain evidence="7 10">SHIN</strain>
    </source>
</reference>
<accession>A0A256GK39</accession>
<dbReference type="InterPro" id="IPR002142">
    <property type="entry name" value="Peptidase_S49"/>
</dbReference>
<feature type="transmembrane region" description="Helical" evidence="5">
    <location>
        <begin position="20"/>
        <end position="41"/>
    </location>
</feature>
<dbReference type="SUPFAM" id="SSF52096">
    <property type="entry name" value="ClpP/crotonase"/>
    <property type="match status" value="1"/>
</dbReference>
<comment type="similarity">
    <text evidence="1">Belongs to the peptidase S49 family.</text>
</comment>
<keyword evidence="9" id="KW-1185">Reference proteome</keyword>
<dbReference type="RefSeq" id="WP_007873254.1">
    <property type="nucleotide sequence ID" value="NZ_CAXURC020000001.1"/>
</dbReference>
<keyword evidence="4" id="KW-0720">Serine protease</keyword>
<feature type="domain" description="Peptidase S49" evidence="6">
    <location>
        <begin position="107"/>
        <end position="251"/>
    </location>
</feature>
<organism evidence="8 9">
    <name type="scientific">Brucella pseudogrignonensis</name>
    <dbReference type="NCBI Taxonomy" id="419475"/>
    <lineage>
        <taxon>Bacteria</taxon>
        <taxon>Pseudomonadati</taxon>
        <taxon>Pseudomonadota</taxon>
        <taxon>Alphaproteobacteria</taxon>
        <taxon>Hyphomicrobiales</taxon>
        <taxon>Brucellaceae</taxon>
        <taxon>Brucella/Ochrobactrum group</taxon>
        <taxon>Brucella</taxon>
    </lineage>
</organism>
<dbReference type="Proteomes" id="UP000526233">
    <property type="component" value="Unassembled WGS sequence"/>
</dbReference>
<reference evidence="8 9" key="1">
    <citation type="submission" date="2017-07" db="EMBL/GenBank/DDBJ databases">
        <title>Phylogenetic study on the rhizospheric bacterium Ochrobactrum sp. A44.</title>
        <authorList>
            <person name="Krzyzanowska D.M."/>
            <person name="Ossowicki A."/>
            <person name="Rajewska M."/>
            <person name="Maciag T."/>
            <person name="Kaczynski Z."/>
            <person name="Czerwicka M."/>
            <person name="Jafra S."/>
        </authorList>
    </citation>
    <scope>NUCLEOTIDE SEQUENCE [LARGE SCALE GENOMIC DNA]</scope>
    <source>
        <strain evidence="8 9">CCUG 30717</strain>
    </source>
</reference>
<evidence type="ECO:0000256" key="2">
    <source>
        <dbReference type="ARBA" id="ARBA00022670"/>
    </source>
</evidence>
<dbReference type="InterPro" id="IPR029045">
    <property type="entry name" value="ClpP/crotonase-like_dom_sf"/>
</dbReference>
<dbReference type="Gene3D" id="3.90.226.10">
    <property type="entry name" value="2-enoyl-CoA Hydratase, Chain A, domain 1"/>
    <property type="match status" value="1"/>
</dbReference>
<dbReference type="Proteomes" id="UP000216188">
    <property type="component" value="Unassembled WGS sequence"/>
</dbReference>
<dbReference type="Gene3D" id="6.20.330.10">
    <property type="match status" value="1"/>
</dbReference>
<dbReference type="EC" id="3.4.-.-" evidence="8"/>
<evidence type="ECO:0000256" key="3">
    <source>
        <dbReference type="ARBA" id="ARBA00022801"/>
    </source>
</evidence>
<protein>
    <submittedName>
        <fullName evidence="7 8">Signal peptide peptidase SppA</fullName>
        <ecNumber evidence="8">3.4.-.-</ecNumber>
    </submittedName>
</protein>
<evidence type="ECO:0000256" key="5">
    <source>
        <dbReference type="SAM" id="Phobius"/>
    </source>
</evidence>
<dbReference type="InterPro" id="IPR004635">
    <property type="entry name" value="Pept_S49_SppA"/>
</dbReference>
<dbReference type="EMBL" id="NNRM01000017">
    <property type="protein sequence ID" value="OYR27368.1"/>
    <property type="molecule type" value="Genomic_DNA"/>
</dbReference>
<evidence type="ECO:0000313" key="8">
    <source>
        <dbReference type="EMBL" id="OYR27368.1"/>
    </source>
</evidence>
<gene>
    <name evidence="8" type="primary">sppA</name>
    <name evidence="8" type="ORF">CEV34_1746</name>
    <name evidence="7" type="ORF">EHE22_12555</name>
</gene>
<evidence type="ECO:0000313" key="9">
    <source>
        <dbReference type="Proteomes" id="UP000216188"/>
    </source>
</evidence>
<dbReference type="GO" id="GO:0008236">
    <property type="term" value="F:serine-type peptidase activity"/>
    <property type="evidence" value="ECO:0007669"/>
    <property type="project" value="UniProtKB-KW"/>
</dbReference>
<evidence type="ECO:0000259" key="6">
    <source>
        <dbReference type="Pfam" id="PF01343"/>
    </source>
</evidence>
<dbReference type="PANTHER" id="PTHR42987">
    <property type="entry name" value="PEPTIDASE S49"/>
    <property type="match status" value="1"/>
</dbReference>
<keyword evidence="5" id="KW-0812">Transmembrane</keyword>
<dbReference type="NCBIfam" id="TIGR00706">
    <property type="entry name" value="SppA_dom"/>
    <property type="match status" value="1"/>
</dbReference>
<sequence length="327" mass="35577">MAQDAEALIERRKLRRKLTVWRIAFLLLLAVLIAAIASYSMRGPNFATPHVAKVRIEGTIFENEELIKRLNKIADDDAVKGVILILDSPGGTTVGGESIYEAVRKIAKKKPVVTQVGTLAASAGYMIASASDHIIARQTSIVGSIGVLFQYPDLSKLLDTIGVKVETIKSSPLKAEPNYFSPASDEAKNMIRNMIMDSYDWFVGIVQERRSFTHEEALALANGAVFTGRQALDKKLIDGLGGEEEAVAWLTSKGVSKDLPKLEWKAVSNDTGFSLRDLIIHAGARLLGVPQEANGMLKEIAKDRIFLDGLLSVWHVDGTPGVTPANK</sequence>
<evidence type="ECO:0000256" key="4">
    <source>
        <dbReference type="ARBA" id="ARBA00022825"/>
    </source>
</evidence>
<evidence type="ECO:0000313" key="10">
    <source>
        <dbReference type="Proteomes" id="UP000526233"/>
    </source>
</evidence>
<keyword evidence="5" id="KW-1133">Transmembrane helix</keyword>
<dbReference type="InterPro" id="IPR047272">
    <property type="entry name" value="S49_SppA_C"/>
</dbReference>
<dbReference type="CDD" id="cd07023">
    <property type="entry name" value="S49_Sppa_N_C"/>
    <property type="match status" value="1"/>
</dbReference>
<proteinExistence type="inferred from homology"/>
<name>A0A256GK39_9HYPH</name>
<keyword evidence="3 8" id="KW-0378">Hydrolase</keyword>
<dbReference type="AlphaFoldDB" id="A0A256GK39"/>
<evidence type="ECO:0000256" key="1">
    <source>
        <dbReference type="ARBA" id="ARBA00008683"/>
    </source>
</evidence>
<dbReference type="EMBL" id="PKQI01000002">
    <property type="protein sequence ID" value="NNV21256.1"/>
    <property type="molecule type" value="Genomic_DNA"/>
</dbReference>
<dbReference type="GO" id="GO:0006508">
    <property type="term" value="P:proteolysis"/>
    <property type="evidence" value="ECO:0007669"/>
    <property type="project" value="UniProtKB-KW"/>
</dbReference>
<keyword evidence="2" id="KW-0645">Protease</keyword>